<dbReference type="AlphaFoldDB" id="A0A1Q5P000"/>
<name>A0A1Q5P000_9BACI</name>
<dbReference type="EMBL" id="MRWQ01000021">
    <property type="protein sequence ID" value="OKL35493.1"/>
    <property type="molecule type" value="Genomic_DNA"/>
</dbReference>
<dbReference type="Pfam" id="PF13289">
    <property type="entry name" value="SIR2_2"/>
    <property type="match status" value="1"/>
</dbReference>
<evidence type="ECO:0000313" key="2">
    <source>
        <dbReference type="Proteomes" id="UP000186524"/>
    </source>
</evidence>
<evidence type="ECO:0000313" key="1">
    <source>
        <dbReference type="EMBL" id="OKL35493.1"/>
    </source>
</evidence>
<comment type="caution">
    <text evidence="1">The sequence shown here is derived from an EMBL/GenBank/DDBJ whole genome shotgun (WGS) entry which is preliminary data.</text>
</comment>
<gene>
    <name evidence="1" type="ORF">BLL40_15150</name>
</gene>
<dbReference type="OrthoDB" id="9808492at2"/>
<sequence length="405" mass="46627">MKKENRVTCLLGAGAAIDINGPTTYAITEKVKKHDDFLKGVCDTLEQYYGQEGYNFEDVFHAIETLASYTSREDKTLKRFKPALGAFIDPKEPMFFDRFNLTQARTTILKILAEEISKYDTLENVSENKWYSEFWRKLNKNSPLDVGTLNYDNTIQKILKENVTDGFEKVDGELYDRFNPTTIIGTDKTRIMNLHGSIYYGKARGKDPNRHILEDNPHDLYQYKDHDTAFKTWFGSSSYTNQAGEKAEISPIITGLRKLDKLSVHPLSVYNSLFTDSISSNSSLLVCGYSFGDLHINSVLERMASIHGNKRRIVLIVYLSDYWKENWSSDLSVMKCFSLNIRRFLAKTFQETRPLASNFFFENPIISQDGLVRVYFDGFKKTVEDYGKEIIEFLTAEVDNKKIDL</sequence>
<reference evidence="1 2" key="1">
    <citation type="submission" date="2016-12" db="EMBL/GenBank/DDBJ databases">
        <title>Domibacillus sp. SAOS 44 whole genome sequencing.</title>
        <authorList>
            <person name="Verma A."/>
            <person name="Krishnamurthi S."/>
        </authorList>
    </citation>
    <scope>NUCLEOTIDE SEQUENCE [LARGE SCALE GENOMIC DNA]</scope>
    <source>
        <strain evidence="1 2">SAOS 44</strain>
    </source>
</reference>
<dbReference type="STRING" id="1714354.BLL40_15150"/>
<protein>
    <submittedName>
        <fullName evidence="1">Uncharacterized protein</fullName>
    </submittedName>
</protein>
<accession>A0A1Q5P000</accession>
<proteinExistence type="predicted"/>
<dbReference type="RefSeq" id="WP_073712706.1">
    <property type="nucleotide sequence ID" value="NZ_MRWQ01000021.1"/>
</dbReference>
<dbReference type="Proteomes" id="UP000186524">
    <property type="component" value="Unassembled WGS sequence"/>
</dbReference>
<organism evidence="1 2">
    <name type="scientific">Domibacillus mangrovi</name>
    <dbReference type="NCBI Taxonomy" id="1714354"/>
    <lineage>
        <taxon>Bacteria</taxon>
        <taxon>Bacillati</taxon>
        <taxon>Bacillota</taxon>
        <taxon>Bacilli</taxon>
        <taxon>Bacillales</taxon>
        <taxon>Bacillaceae</taxon>
        <taxon>Domibacillus</taxon>
    </lineage>
</organism>
<keyword evidence="2" id="KW-1185">Reference proteome</keyword>